<dbReference type="EMBL" id="KL596631">
    <property type="protein sequence ID" value="KER32715.1"/>
    <property type="molecule type" value="Genomic_DNA"/>
</dbReference>
<reference evidence="1 2" key="1">
    <citation type="submission" date="2013-11" db="EMBL/GenBank/DDBJ databases">
        <title>Opisthorchis viverrini - life in the bile duct.</title>
        <authorList>
            <person name="Young N.D."/>
            <person name="Nagarajan N."/>
            <person name="Lin S.J."/>
            <person name="Korhonen P.K."/>
            <person name="Jex A.R."/>
            <person name="Hall R.S."/>
            <person name="Safavi-Hemami H."/>
            <person name="Kaewkong W."/>
            <person name="Bertrand D."/>
            <person name="Gao S."/>
            <person name="Seet Q."/>
            <person name="Wongkham S."/>
            <person name="Teh B.T."/>
            <person name="Wongkham C."/>
            <person name="Intapan P.M."/>
            <person name="Maleewong W."/>
            <person name="Yang X."/>
            <person name="Hu M."/>
            <person name="Wang Z."/>
            <person name="Hofmann A."/>
            <person name="Sternberg P.W."/>
            <person name="Tan P."/>
            <person name="Wang J."/>
            <person name="Gasser R.B."/>
        </authorList>
    </citation>
    <scope>NUCLEOTIDE SEQUENCE [LARGE SCALE GENOMIC DNA]</scope>
</reference>
<evidence type="ECO:0000313" key="2">
    <source>
        <dbReference type="Proteomes" id="UP000054324"/>
    </source>
</evidence>
<evidence type="ECO:0000313" key="1">
    <source>
        <dbReference type="EMBL" id="KER32715.1"/>
    </source>
</evidence>
<name>A0A075AAD7_OPIVI</name>
<dbReference type="RefSeq" id="XP_009163454.1">
    <property type="nucleotide sequence ID" value="XM_009165190.1"/>
</dbReference>
<organism evidence="1 2">
    <name type="scientific">Opisthorchis viverrini</name>
    <name type="common">Southeast Asian liver fluke</name>
    <dbReference type="NCBI Taxonomy" id="6198"/>
    <lineage>
        <taxon>Eukaryota</taxon>
        <taxon>Metazoa</taxon>
        <taxon>Spiralia</taxon>
        <taxon>Lophotrochozoa</taxon>
        <taxon>Platyhelminthes</taxon>
        <taxon>Trematoda</taxon>
        <taxon>Digenea</taxon>
        <taxon>Opisthorchiida</taxon>
        <taxon>Opisthorchiata</taxon>
        <taxon>Opisthorchiidae</taxon>
        <taxon>Opisthorchis</taxon>
    </lineage>
</organism>
<accession>A0A075AAD7</accession>
<keyword evidence="2" id="KW-1185">Reference proteome</keyword>
<dbReference type="Proteomes" id="UP000054324">
    <property type="component" value="Unassembled WGS sequence"/>
</dbReference>
<sequence>MVNPCSKHKELFTQMSLEPLILAPPCELHQTVKEPLGAPRSRSWKEMTIKSDYNLGPTKTSKDPTIKLACQYKFGTATDKFTSHLNCQKNGLIICPTSGRILANRQQRFNS</sequence>
<gene>
    <name evidence="1" type="ORF">T265_01205</name>
</gene>
<dbReference type="CTD" id="20315393"/>
<dbReference type="GeneID" id="20315393"/>
<dbReference type="AlphaFoldDB" id="A0A075AAD7"/>
<dbReference type="KEGG" id="ovi:T265_01205"/>
<protein>
    <submittedName>
        <fullName evidence="1">Uncharacterized protein</fullName>
    </submittedName>
</protein>
<proteinExistence type="predicted"/>